<dbReference type="EMBL" id="FMAU01000002">
    <property type="protein sequence ID" value="SCB98069.1"/>
    <property type="molecule type" value="Genomic_DNA"/>
</dbReference>
<dbReference type="PANTHER" id="PTHR40032">
    <property type="entry name" value="EXPORTED PROTEIN-RELATED"/>
    <property type="match status" value="1"/>
</dbReference>
<accession>A0A1C4AU16</accession>
<dbReference type="Pfam" id="PF12671">
    <property type="entry name" value="Amidase_6"/>
    <property type="match status" value="1"/>
</dbReference>
<evidence type="ECO:0000259" key="1">
    <source>
        <dbReference type="Pfam" id="PF12671"/>
    </source>
</evidence>
<dbReference type="InterPro" id="IPR024301">
    <property type="entry name" value="Amidase_6"/>
</dbReference>
<dbReference type="PANTHER" id="PTHR40032:SF1">
    <property type="entry name" value="EXPORTED PROTEIN"/>
    <property type="match status" value="1"/>
</dbReference>
<feature type="domain" description="Putative amidase" evidence="1">
    <location>
        <begin position="132"/>
        <end position="286"/>
    </location>
</feature>
<dbReference type="AlphaFoldDB" id="A0A1C4AU16"/>
<dbReference type="Proteomes" id="UP000181997">
    <property type="component" value="Unassembled WGS sequence"/>
</dbReference>
<reference evidence="3" key="1">
    <citation type="submission" date="2016-08" db="EMBL/GenBank/DDBJ databases">
        <authorList>
            <person name="Varghese N."/>
            <person name="Submissions Spin"/>
        </authorList>
    </citation>
    <scope>NUCLEOTIDE SEQUENCE [LARGE SCALE GENOMIC DNA]</scope>
    <source>
        <strain evidence="3">SGD-1123</strain>
    </source>
</reference>
<organism evidence="2 3">
    <name type="scientific">[Bacillus] enclensis</name>
    <dbReference type="NCBI Taxonomy" id="1402860"/>
    <lineage>
        <taxon>Bacteria</taxon>
        <taxon>Bacillati</taxon>
        <taxon>Bacillota</taxon>
        <taxon>Bacilli</taxon>
        <taxon>Bacillales</taxon>
        <taxon>Bacillaceae</taxon>
        <taxon>Rossellomorea</taxon>
    </lineage>
</organism>
<sequence>MIRKLLMDTINDVISEYTTRGLSHFQHDKVKRKKESCENRHAEIVKVEAAGKVKEVSTQPDETQTVLYDVHYKYLVKQGSFIYLEEEMENRRAVYYDGRIYSDEEETAAVDQAVTTEENSLTDEEGERVTYQYNRLKAVQYAEKWWNTYNPAYRKFENDCTNYISQCLHAGDAPMRGYPSQGKGWWMRNNRWSYSWTVANSMRLHLPQSTIGLRAREAEGPHKLKLGDVICYDFEGDGRFDHTTIVTGRDADGMPLVNAHTFNSRMRYWKYEDSTAYTPNIKYKFYTIVDDR</sequence>
<proteinExistence type="predicted"/>
<evidence type="ECO:0000313" key="2">
    <source>
        <dbReference type="EMBL" id="SCB98069.1"/>
    </source>
</evidence>
<name>A0A1C4AU16_9BACI</name>
<keyword evidence="3" id="KW-1185">Reference proteome</keyword>
<evidence type="ECO:0000313" key="3">
    <source>
        <dbReference type="Proteomes" id="UP000181997"/>
    </source>
</evidence>
<dbReference type="OrthoDB" id="9812429at2"/>
<protein>
    <submittedName>
        <fullName evidence="2">Putative amidase domain-containing protein</fullName>
    </submittedName>
</protein>
<gene>
    <name evidence="2" type="ORF">GA0061094_1619</name>
</gene>